<feature type="compositionally biased region" description="Gly residues" evidence="2">
    <location>
        <begin position="284"/>
        <end position="297"/>
    </location>
</feature>
<feature type="domain" description="SCAN box" evidence="4">
    <location>
        <begin position="162"/>
        <end position="239"/>
    </location>
</feature>
<dbReference type="Gene3D" id="1.10.4020.10">
    <property type="entry name" value="DNA breaking-rejoining enzymes"/>
    <property type="match status" value="1"/>
</dbReference>
<gene>
    <name evidence="5" type="ORF">IRJ41_015472</name>
</gene>
<dbReference type="EMBL" id="JAFHDT010000008">
    <property type="protein sequence ID" value="KAI7806963.1"/>
    <property type="molecule type" value="Genomic_DNA"/>
</dbReference>
<sequence>MEGSRSAAAGGMNPPTSPFAEVITSLAVLHQEQHRALLQLREDQDSRFQAILRAQQEDREAFRSWMHRGAQGGGTSGPAPPIHLILQKMGPHDDPEAFLELYERTAESSEWPRDQWALRLIPLLSGEAQVAAQQLPPESLLVYAELKKAILQRVGRSPEQHRQRFRSLGLAEAGRPYLLAQQLRDSCRKWLVAEGSGVGDIIDKVVLEQFITCLPRKTAGWVQCHRPASLDSAIQLAEDHLVACPGIGESLPAVSLSAPRTLPPPTNRPVAAPRTRLPFLGRGPPRGRGGYGSGLMEGGSAMSTRPSAVEATDTAPTVPVSPRQPSVTPTAARAAGRSGPACWRCGDPDHFIDRCPVMEVGTLIRVPDTPRAAPGPAGLYQIPQVAWGEIKATDGESLEGRDWDYCC</sequence>
<proteinExistence type="predicted"/>
<accession>A0A9W7WRE6</accession>
<evidence type="ECO:0000259" key="3">
    <source>
        <dbReference type="PROSITE" id="PS50158"/>
    </source>
</evidence>
<feature type="compositionally biased region" description="Low complexity" evidence="2">
    <location>
        <begin position="273"/>
        <end position="283"/>
    </location>
</feature>
<keyword evidence="6" id="KW-1185">Reference proteome</keyword>
<evidence type="ECO:0000259" key="4">
    <source>
        <dbReference type="PROSITE" id="PS50804"/>
    </source>
</evidence>
<feature type="domain" description="CCHC-type" evidence="3">
    <location>
        <begin position="342"/>
        <end position="356"/>
    </location>
</feature>
<keyword evidence="1" id="KW-0479">Metal-binding</keyword>
<dbReference type="PROSITE" id="PS50804">
    <property type="entry name" value="SCAN_BOX"/>
    <property type="match status" value="1"/>
</dbReference>
<protein>
    <submittedName>
        <fullName evidence="5">SCAN domain-containing protein SCAND2P</fullName>
    </submittedName>
</protein>
<reference evidence="5" key="1">
    <citation type="submission" date="2021-02" db="EMBL/GenBank/DDBJ databases">
        <title>Comparative genomics reveals that relaxation of natural selection precedes convergent phenotypic evolution of cavefish.</title>
        <authorList>
            <person name="Peng Z."/>
        </authorList>
    </citation>
    <scope>NUCLEOTIDE SEQUENCE</scope>
    <source>
        <tissue evidence="5">Muscle</tissue>
    </source>
</reference>
<dbReference type="SUPFAM" id="SSF47353">
    <property type="entry name" value="Retrovirus capsid dimerization domain-like"/>
    <property type="match status" value="1"/>
</dbReference>
<organism evidence="5 6">
    <name type="scientific">Triplophysa rosa</name>
    <name type="common">Cave loach</name>
    <dbReference type="NCBI Taxonomy" id="992332"/>
    <lineage>
        <taxon>Eukaryota</taxon>
        <taxon>Metazoa</taxon>
        <taxon>Chordata</taxon>
        <taxon>Craniata</taxon>
        <taxon>Vertebrata</taxon>
        <taxon>Euteleostomi</taxon>
        <taxon>Actinopterygii</taxon>
        <taxon>Neopterygii</taxon>
        <taxon>Teleostei</taxon>
        <taxon>Ostariophysi</taxon>
        <taxon>Cypriniformes</taxon>
        <taxon>Nemacheilidae</taxon>
        <taxon>Triplophysa</taxon>
    </lineage>
</organism>
<dbReference type="Proteomes" id="UP001059041">
    <property type="component" value="Linkage Group LG8"/>
</dbReference>
<keyword evidence="1" id="KW-0863">Zinc-finger</keyword>
<dbReference type="SMART" id="SM00431">
    <property type="entry name" value="SCAN"/>
    <property type="match status" value="1"/>
</dbReference>
<dbReference type="PROSITE" id="PS50158">
    <property type="entry name" value="ZF_CCHC"/>
    <property type="match status" value="1"/>
</dbReference>
<dbReference type="PANTHER" id="PTHR46888:SF1">
    <property type="entry name" value="RIBONUCLEASE H"/>
    <property type="match status" value="1"/>
</dbReference>
<name>A0A9W7WRE6_TRIRA</name>
<dbReference type="GO" id="GO:0008270">
    <property type="term" value="F:zinc ion binding"/>
    <property type="evidence" value="ECO:0007669"/>
    <property type="project" value="UniProtKB-KW"/>
</dbReference>
<dbReference type="InterPro" id="IPR038269">
    <property type="entry name" value="SCAN_sf"/>
</dbReference>
<evidence type="ECO:0000256" key="1">
    <source>
        <dbReference type="PROSITE-ProRule" id="PRU00047"/>
    </source>
</evidence>
<comment type="caution">
    <text evidence="5">The sequence shown here is derived from an EMBL/GenBank/DDBJ whole genome shotgun (WGS) entry which is preliminary data.</text>
</comment>
<dbReference type="Pfam" id="PF02023">
    <property type="entry name" value="SCAN"/>
    <property type="match status" value="1"/>
</dbReference>
<dbReference type="AlphaFoldDB" id="A0A9W7WRE6"/>
<evidence type="ECO:0000313" key="5">
    <source>
        <dbReference type="EMBL" id="KAI7806963.1"/>
    </source>
</evidence>
<dbReference type="InterPro" id="IPR001878">
    <property type="entry name" value="Znf_CCHC"/>
</dbReference>
<evidence type="ECO:0000313" key="6">
    <source>
        <dbReference type="Proteomes" id="UP001059041"/>
    </source>
</evidence>
<dbReference type="PANTHER" id="PTHR46888">
    <property type="entry name" value="ZINC KNUCKLE DOMAINCONTAINING PROTEIN-RELATED"/>
    <property type="match status" value="1"/>
</dbReference>
<dbReference type="GO" id="GO:0003676">
    <property type="term" value="F:nucleic acid binding"/>
    <property type="evidence" value="ECO:0007669"/>
    <property type="project" value="InterPro"/>
</dbReference>
<keyword evidence="1" id="KW-0862">Zinc</keyword>
<feature type="region of interest" description="Disordered" evidence="2">
    <location>
        <begin position="259"/>
        <end position="339"/>
    </location>
</feature>
<dbReference type="InterPro" id="IPR003309">
    <property type="entry name" value="SCAN_dom"/>
</dbReference>
<evidence type="ECO:0000256" key="2">
    <source>
        <dbReference type="SAM" id="MobiDB-lite"/>
    </source>
</evidence>